<gene>
    <name evidence="4" type="ORF">SCUCBS95973_002657</name>
</gene>
<feature type="compositionally biased region" description="Acidic residues" evidence="2">
    <location>
        <begin position="873"/>
        <end position="882"/>
    </location>
</feature>
<accession>A0ABP0B941</accession>
<comment type="similarity">
    <text evidence="1">Belongs to the CCZ1 family.</text>
</comment>
<dbReference type="Proteomes" id="UP001642405">
    <property type="component" value="Unassembled WGS sequence"/>
</dbReference>
<proteinExistence type="inferred from homology"/>
<feature type="domain" description="CCZ1/INTU/HSP4 first Longin" evidence="3">
    <location>
        <begin position="85"/>
        <end position="141"/>
    </location>
</feature>
<keyword evidence="5" id="KW-1185">Reference proteome</keyword>
<feature type="compositionally biased region" description="Low complexity" evidence="2">
    <location>
        <begin position="451"/>
        <end position="463"/>
    </location>
</feature>
<feature type="region of interest" description="Disordered" evidence="2">
    <location>
        <begin position="830"/>
        <end position="901"/>
    </location>
</feature>
<evidence type="ECO:0000256" key="1">
    <source>
        <dbReference type="ARBA" id="ARBA00005352"/>
    </source>
</evidence>
<feature type="region of interest" description="Disordered" evidence="2">
    <location>
        <begin position="371"/>
        <end position="477"/>
    </location>
</feature>
<feature type="compositionally biased region" description="Gly residues" evidence="2">
    <location>
        <begin position="943"/>
        <end position="962"/>
    </location>
</feature>
<reference evidence="4 5" key="1">
    <citation type="submission" date="2024-01" db="EMBL/GenBank/DDBJ databases">
        <authorList>
            <person name="Allen C."/>
            <person name="Tagirdzhanova G."/>
        </authorList>
    </citation>
    <scope>NUCLEOTIDE SEQUENCE [LARGE SCALE GENOMIC DNA]</scope>
</reference>
<sequence length="1045" mass="109845">MSSAGQAAAAAGVVPAQLGFLAIYNPSLGTTDETIEDQIVYYGGATVDATTESSRSSSSFSSSFSSSRRRRSSASAAAPTAHLAPDERNERLRQIGLAQGMVAFGRSFADDQAVDTIETDKTRVILHELEPGWWMLASIDLTRLPGADAPSSDGTTTTTATATAEYSAREVKPAALLLQDLLRAHSIFLLHHDVSLESLFRRVTPRSRFTVLLARYWDIFLSSWSVLLHGNPVRDVLPGMRLAASGELGIGVGEEERGSGEREVLEGLIDSTNGLVDLVVCKYGDLSLEEAENWSSTGQADDDSIDGDDEHGESSAMWLGAGSGLGAEDGAIFLGVGALSRRALRDLTYWMEDVYCWGHDAYGIADNPSAPARQIRHRKKVPPAMGSISEQQQQQQQQQEKKKINKKQQQPEQAMAPPPSLLPPPPVTQLAARRGKPSTPTPTEAQPIPTPKSSSSPPKDSASGGTPSSTLSEGAGGMDRYMSIMKLGYGTHWSLGGSSSGDVASDESAKNAPGTTKAGSNAKRSRFHNESRAGRFLIPLVDEADEKSRASVEASATSAVADWEDSTKPKEMSKPPPKAPPRTIFVPRPKADARPASQNTLRGAGTAKGKHQEADSSAVAAVATVGVDRLRVVVYAQRPFLYTFLFEEQQDDGAAKSEGEGPPRMSETAIQTLIDRQLSVLHKPLLSSTAYRPDKPSMVGAASMLNTAVASSSSSSAASGSIYDLIWDPSMLTIHSTIPNIPDPQAAMAMAAGTQGRPASKKEPAKWRKDLQGKNLPPPPPWSRVEALNTHMQILNMYAATRTNGAELERMCKTSRGWWIVWNRLVDRSAANNDDGGSSGRGQSKYGSTLFEEDEEDVGDDGRKTNSGGTASDDNDDDDDDGGGGGYQRAPSDCDSDDTATAQAPALGTYTVRKEIILIRKASDHIDNASTGGRGRDALGAETTGGGSSGGGSSGGGSSGGGLLGMGRASSAMRAFSAGAYLGFGSGSSGSGGSAMRSSSEAAAAEAAAAAGDRGAGWADGASRLAQGIGVDTKKYIEGLLTINK</sequence>
<feature type="compositionally biased region" description="Acidic residues" evidence="2">
    <location>
        <begin position="300"/>
        <end position="311"/>
    </location>
</feature>
<feature type="region of interest" description="Disordered" evidence="2">
    <location>
        <begin position="926"/>
        <end position="962"/>
    </location>
</feature>
<feature type="region of interest" description="Disordered" evidence="2">
    <location>
        <begin position="292"/>
        <end position="320"/>
    </location>
</feature>
<feature type="region of interest" description="Disordered" evidence="2">
    <location>
        <begin position="756"/>
        <end position="782"/>
    </location>
</feature>
<feature type="compositionally biased region" description="Low complexity" evidence="2">
    <location>
        <begin position="53"/>
        <end position="66"/>
    </location>
</feature>
<feature type="compositionally biased region" description="Low complexity" evidence="2">
    <location>
        <begin position="552"/>
        <end position="561"/>
    </location>
</feature>
<dbReference type="EMBL" id="CAWUHB010000011">
    <property type="protein sequence ID" value="CAK7216002.1"/>
    <property type="molecule type" value="Genomic_DNA"/>
</dbReference>
<evidence type="ECO:0000313" key="5">
    <source>
        <dbReference type="Proteomes" id="UP001642405"/>
    </source>
</evidence>
<name>A0ABP0B941_9PEZI</name>
<feature type="compositionally biased region" description="Polar residues" evidence="2">
    <location>
        <begin position="830"/>
        <end position="847"/>
    </location>
</feature>
<evidence type="ECO:0000259" key="3">
    <source>
        <dbReference type="Pfam" id="PF19031"/>
    </source>
</evidence>
<dbReference type="InterPro" id="IPR043987">
    <property type="entry name" value="CCZ1/INTU/HSP4_longin_1"/>
</dbReference>
<feature type="compositionally biased region" description="Basic and acidic residues" evidence="2">
    <location>
        <begin position="760"/>
        <end position="772"/>
    </location>
</feature>
<feature type="region of interest" description="Disordered" evidence="2">
    <location>
        <begin position="50"/>
        <end position="88"/>
    </location>
</feature>
<dbReference type="PANTHER" id="PTHR13056:SF0">
    <property type="entry name" value="VACUOLAR FUSION PROTEIN CCZ1 HOMOLOG-RELATED"/>
    <property type="match status" value="1"/>
</dbReference>
<dbReference type="Pfam" id="PF19031">
    <property type="entry name" value="Intu_longin_1"/>
    <property type="match status" value="1"/>
</dbReference>
<feature type="region of interest" description="Disordered" evidence="2">
    <location>
        <begin position="490"/>
        <end position="530"/>
    </location>
</feature>
<feature type="region of interest" description="Disordered" evidence="2">
    <location>
        <begin position="552"/>
        <end position="615"/>
    </location>
</feature>
<evidence type="ECO:0000256" key="2">
    <source>
        <dbReference type="SAM" id="MobiDB-lite"/>
    </source>
</evidence>
<dbReference type="PANTHER" id="PTHR13056">
    <property type="entry name" value="VACUOLAR FUSION PROTEIN CCZ1 HOMOLOG-RELATED"/>
    <property type="match status" value="1"/>
</dbReference>
<organism evidence="4 5">
    <name type="scientific">Sporothrix curviconia</name>
    <dbReference type="NCBI Taxonomy" id="1260050"/>
    <lineage>
        <taxon>Eukaryota</taxon>
        <taxon>Fungi</taxon>
        <taxon>Dikarya</taxon>
        <taxon>Ascomycota</taxon>
        <taxon>Pezizomycotina</taxon>
        <taxon>Sordariomycetes</taxon>
        <taxon>Sordariomycetidae</taxon>
        <taxon>Ophiostomatales</taxon>
        <taxon>Ophiostomataceae</taxon>
        <taxon>Sporothrix</taxon>
    </lineage>
</organism>
<comment type="caution">
    <text evidence="4">The sequence shown here is derived from an EMBL/GenBank/DDBJ whole genome shotgun (WGS) entry which is preliminary data.</text>
</comment>
<feature type="compositionally biased region" description="Pro residues" evidence="2">
    <location>
        <begin position="416"/>
        <end position="427"/>
    </location>
</feature>
<protein>
    <recommendedName>
        <fullName evidence="3">CCZ1/INTU/HSP4 first Longin domain-containing protein</fullName>
    </recommendedName>
</protein>
<dbReference type="InterPro" id="IPR013176">
    <property type="entry name" value="Ccz1"/>
</dbReference>
<evidence type="ECO:0000313" key="4">
    <source>
        <dbReference type="EMBL" id="CAK7216002.1"/>
    </source>
</evidence>